<evidence type="ECO:0000256" key="10">
    <source>
        <dbReference type="SAM" id="Phobius"/>
    </source>
</evidence>
<dbReference type="EC" id="2.7.13.3" evidence="2"/>
<evidence type="ECO:0000256" key="5">
    <source>
        <dbReference type="ARBA" id="ARBA00022741"/>
    </source>
</evidence>
<dbReference type="SUPFAM" id="SSF55874">
    <property type="entry name" value="ATPase domain of HSP90 chaperone/DNA topoisomerase II/histidine kinase"/>
    <property type="match status" value="1"/>
</dbReference>
<feature type="coiled-coil region" evidence="9">
    <location>
        <begin position="195"/>
        <end position="229"/>
    </location>
</feature>
<evidence type="ECO:0000313" key="12">
    <source>
        <dbReference type="EMBL" id="GAA3568893.1"/>
    </source>
</evidence>
<dbReference type="Gene3D" id="1.20.5.1930">
    <property type="match status" value="1"/>
</dbReference>
<proteinExistence type="predicted"/>
<evidence type="ECO:0000256" key="9">
    <source>
        <dbReference type="SAM" id="Coils"/>
    </source>
</evidence>
<evidence type="ECO:0000256" key="7">
    <source>
        <dbReference type="ARBA" id="ARBA00022840"/>
    </source>
</evidence>
<dbReference type="Proteomes" id="UP001500689">
    <property type="component" value="Unassembled WGS sequence"/>
</dbReference>
<keyword evidence="8" id="KW-0902">Two-component regulatory system</keyword>
<keyword evidence="4" id="KW-0808">Transferase</keyword>
<dbReference type="CDD" id="cd16917">
    <property type="entry name" value="HATPase_UhpB-NarQ-NarX-like"/>
    <property type="match status" value="1"/>
</dbReference>
<keyword evidence="7" id="KW-0067">ATP-binding</keyword>
<evidence type="ECO:0000256" key="1">
    <source>
        <dbReference type="ARBA" id="ARBA00000085"/>
    </source>
</evidence>
<keyword evidence="10" id="KW-1133">Transmembrane helix</keyword>
<accession>A0ABP6XN20</accession>
<keyword evidence="5" id="KW-0547">Nucleotide-binding</keyword>
<dbReference type="InterPro" id="IPR036890">
    <property type="entry name" value="HATPase_C_sf"/>
</dbReference>
<evidence type="ECO:0000313" key="13">
    <source>
        <dbReference type="Proteomes" id="UP001500689"/>
    </source>
</evidence>
<dbReference type="PANTHER" id="PTHR24421:SF10">
    <property type="entry name" value="NITRATE_NITRITE SENSOR PROTEIN NARQ"/>
    <property type="match status" value="1"/>
</dbReference>
<dbReference type="Pfam" id="PF02518">
    <property type="entry name" value="HATPase_c"/>
    <property type="match status" value="1"/>
</dbReference>
<protein>
    <recommendedName>
        <fullName evidence="2">histidine kinase</fullName>
        <ecNumber evidence="2">2.7.13.3</ecNumber>
    </recommendedName>
</protein>
<evidence type="ECO:0000256" key="4">
    <source>
        <dbReference type="ARBA" id="ARBA00022679"/>
    </source>
</evidence>
<keyword evidence="13" id="KW-1185">Reference proteome</keyword>
<dbReference type="GO" id="GO:0016301">
    <property type="term" value="F:kinase activity"/>
    <property type="evidence" value="ECO:0007669"/>
    <property type="project" value="UniProtKB-KW"/>
</dbReference>
<dbReference type="Pfam" id="PF07730">
    <property type="entry name" value="HisKA_3"/>
    <property type="match status" value="1"/>
</dbReference>
<keyword evidence="6 12" id="KW-0418">Kinase</keyword>
<feature type="transmembrane region" description="Helical" evidence="10">
    <location>
        <begin position="104"/>
        <end position="125"/>
    </location>
</feature>
<evidence type="ECO:0000256" key="8">
    <source>
        <dbReference type="ARBA" id="ARBA00023012"/>
    </source>
</evidence>
<keyword evidence="10" id="KW-0472">Membrane</keyword>
<gene>
    <name evidence="12" type="ORF">GCM10022222_61230</name>
</gene>
<comment type="caution">
    <text evidence="12">The sequence shown here is derived from an EMBL/GenBank/DDBJ whole genome shotgun (WGS) entry which is preliminary data.</text>
</comment>
<evidence type="ECO:0000259" key="11">
    <source>
        <dbReference type="SMART" id="SM00387"/>
    </source>
</evidence>
<keyword evidence="3" id="KW-0597">Phosphoprotein</keyword>
<dbReference type="InterPro" id="IPR050482">
    <property type="entry name" value="Sensor_HK_TwoCompSys"/>
</dbReference>
<feature type="transmembrane region" description="Helical" evidence="10">
    <location>
        <begin position="76"/>
        <end position="97"/>
    </location>
</feature>
<evidence type="ECO:0000256" key="3">
    <source>
        <dbReference type="ARBA" id="ARBA00022553"/>
    </source>
</evidence>
<organism evidence="12 13">
    <name type="scientific">Amycolatopsis ultiminotia</name>
    <dbReference type="NCBI Taxonomy" id="543629"/>
    <lineage>
        <taxon>Bacteria</taxon>
        <taxon>Bacillati</taxon>
        <taxon>Actinomycetota</taxon>
        <taxon>Actinomycetes</taxon>
        <taxon>Pseudonocardiales</taxon>
        <taxon>Pseudonocardiaceae</taxon>
        <taxon>Amycolatopsis</taxon>
    </lineage>
</organism>
<dbReference type="SMART" id="SM00387">
    <property type="entry name" value="HATPase_c"/>
    <property type="match status" value="1"/>
</dbReference>
<dbReference type="Gene3D" id="3.30.565.10">
    <property type="entry name" value="Histidine kinase-like ATPase, C-terminal domain"/>
    <property type="match status" value="1"/>
</dbReference>
<feature type="domain" description="Histidine kinase/HSP90-like ATPase" evidence="11">
    <location>
        <begin position="334"/>
        <end position="430"/>
    </location>
</feature>
<sequence>MPRRGAATFVDVRYPGDALCATIGRPSRYRGLMTGPAGRSGLWRQPSDGVWLTASSLLFIGIDVGLFLAAGPTTGFLGPYAALTLMVACDLALLFLFRFPNPVAGLLVAAALAMLASDLFAPGLLLPVEKPTLMTVPTITPVVLSQLARLLDRRRLLWIAGLLALLAARPWDPAWNTTPFGLLSTALPVAISLYFEARKQLLRSLRDRAERAEREQHLLAERARAAERRRLAGEMHDVVTHRLSLMVLHAGALGVTSADQQVRSAAENIRREGAHALDELRDLVGVLRDNSTGEPKAPNPPPAGDVADLVAESTAVGIGTELSVRGDPAVVSPTVARTAYRVVQEALTNVRKHAPGSSATVSLHYHPGGLEVCVADTGAVGPPDPALAGSGSGAGLNGLRQRVELVGGTFEAGAAPGGGFRIGAILPAYVPTTEGAAR</sequence>
<comment type="catalytic activity">
    <reaction evidence="1">
        <text>ATP + protein L-histidine = ADP + protein N-phospho-L-histidine.</text>
        <dbReference type="EC" id="2.7.13.3"/>
    </reaction>
</comment>
<reference evidence="13" key="1">
    <citation type="journal article" date="2019" name="Int. J. Syst. Evol. Microbiol.">
        <title>The Global Catalogue of Microorganisms (GCM) 10K type strain sequencing project: providing services to taxonomists for standard genome sequencing and annotation.</title>
        <authorList>
            <consortium name="The Broad Institute Genomics Platform"/>
            <consortium name="The Broad Institute Genome Sequencing Center for Infectious Disease"/>
            <person name="Wu L."/>
            <person name="Ma J."/>
        </authorList>
    </citation>
    <scope>NUCLEOTIDE SEQUENCE [LARGE SCALE GENOMIC DNA]</scope>
    <source>
        <strain evidence="13">JCM 16898</strain>
    </source>
</reference>
<dbReference type="PANTHER" id="PTHR24421">
    <property type="entry name" value="NITRATE/NITRITE SENSOR PROTEIN NARX-RELATED"/>
    <property type="match status" value="1"/>
</dbReference>
<keyword evidence="9" id="KW-0175">Coiled coil</keyword>
<evidence type="ECO:0000256" key="6">
    <source>
        <dbReference type="ARBA" id="ARBA00022777"/>
    </source>
</evidence>
<dbReference type="InterPro" id="IPR011712">
    <property type="entry name" value="Sig_transdc_His_kin_sub3_dim/P"/>
</dbReference>
<name>A0ABP6XN20_9PSEU</name>
<dbReference type="InterPro" id="IPR003594">
    <property type="entry name" value="HATPase_dom"/>
</dbReference>
<dbReference type="EMBL" id="BAAAZN010000015">
    <property type="protein sequence ID" value="GAA3568893.1"/>
    <property type="molecule type" value="Genomic_DNA"/>
</dbReference>
<keyword evidence="10" id="KW-0812">Transmembrane</keyword>
<feature type="transmembrane region" description="Helical" evidence="10">
    <location>
        <begin position="49"/>
        <end position="70"/>
    </location>
</feature>
<evidence type="ECO:0000256" key="2">
    <source>
        <dbReference type="ARBA" id="ARBA00012438"/>
    </source>
</evidence>